<protein>
    <submittedName>
        <fullName evidence="1">Uncharacterized protein</fullName>
    </submittedName>
</protein>
<evidence type="ECO:0000313" key="1">
    <source>
        <dbReference type="EMBL" id="CAD8816774.1"/>
    </source>
</evidence>
<organism evidence="1">
    <name type="scientific">Timspurckia oligopyrenoides</name>
    <dbReference type="NCBI Taxonomy" id="708627"/>
    <lineage>
        <taxon>Eukaryota</taxon>
        <taxon>Rhodophyta</taxon>
        <taxon>Bangiophyceae</taxon>
        <taxon>Porphyridiales</taxon>
        <taxon>Porphyridiaceae</taxon>
        <taxon>Timspurckia</taxon>
    </lineage>
</organism>
<proteinExistence type="predicted"/>
<dbReference type="AlphaFoldDB" id="A0A7S0ZBL4"/>
<dbReference type="EMBL" id="HBFP01001593">
    <property type="protein sequence ID" value="CAD8816774.1"/>
    <property type="molecule type" value="Transcribed_RNA"/>
</dbReference>
<reference evidence="1" key="1">
    <citation type="submission" date="2021-01" db="EMBL/GenBank/DDBJ databases">
        <authorList>
            <person name="Corre E."/>
            <person name="Pelletier E."/>
            <person name="Niang G."/>
            <person name="Scheremetjew M."/>
            <person name="Finn R."/>
            <person name="Kale V."/>
            <person name="Holt S."/>
            <person name="Cochrane G."/>
            <person name="Meng A."/>
            <person name="Brown T."/>
            <person name="Cohen L."/>
        </authorList>
    </citation>
    <scope>NUCLEOTIDE SEQUENCE</scope>
    <source>
        <strain evidence="1">CCMP3278</strain>
    </source>
</reference>
<gene>
    <name evidence="1" type="ORF">TOLI1172_LOCUS1162</name>
</gene>
<name>A0A7S0ZBL4_9RHOD</name>
<accession>A0A7S0ZBL4</accession>
<sequence length="189" mass="21144">MATGKRIDLGSVEVRATDLLYQLIEIRSLASFLQSQIQLNPNSSSISSTRQQFLVKFDILSKYYSVLSEEVQRSNEEYSLESVLLEPRVDPNTHIAHHSTPDLLRTRLDPTLDVKQQALADSYPTNEKSTLASARVAAWNGFIEDAFEQLQELLEQLNTSSILNASVNSIPIHIDARKVFLALDKGDGL</sequence>